<keyword evidence="1" id="KW-0645">Protease</keyword>
<keyword evidence="2" id="KW-1185">Reference proteome</keyword>
<name>A0ABW3E3V9_9ACTN</name>
<dbReference type="Proteomes" id="UP001597024">
    <property type="component" value="Unassembled WGS sequence"/>
</dbReference>
<accession>A0ABW3E3V9</accession>
<reference evidence="2" key="1">
    <citation type="journal article" date="2019" name="Int. J. Syst. Evol. Microbiol.">
        <title>The Global Catalogue of Microorganisms (GCM) 10K type strain sequencing project: providing services to taxonomists for standard genome sequencing and annotation.</title>
        <authorList>
            <consortium name="The Broad Institute Genomics Platform"/>
            <consortium name="The Broad Institute Genome Sequencing Center for Infectious Disease"/>
            <person name="Wu L."/>
            <person name="Ma J."/>
        </authorList>
    </citation>
    <scope>NUCLEOTIDE SEQUENCE [LARGE SCALE GENOMIC DNA]</scope>
    <source>
        <strain evidence="2">CCUG 62974</strain>
    </source>
</reference>
<sequence length="72" mass="7721">ALASALVKVSGDMARIPTRDLREAEPFNAFFIVPALAGRRGASLASLLATHPPLDRRLEQLRRISGQLGQGV</sequence>
<protein>
    <submittedName>
        <fullName evidence="1">Zinc metalloprotease HtpX</fullName>
    </submittedName>
</protein>
<keyword evidence="1" id="KW-0482">Metalloprotease</keyword>
<dbReference type="EMBL" id="JBHTHX010002657">
    <property type="protein sequence ID" value="MFD0890756.1"/>
    <property type="molecule type" value="Genomic_DNA"/>
</dbReference>
<proteinExistence type="predicted"/>
<gene>
    <name evidence="1" type="ORF">ACFQ08_39940</name>
</gene>
<keyword evidence="1" id="KW-0378">Hydrolase</keyword>
<feature type="non-terminal residue" evidence="1">
    <location>
        <position position="1"/>
    </location>
</feature>
<dbReference type="GO" id="GO:0008237">
    <property type="term" value="F:metallopeptidase activity"/>
    <property type="evidence" value="ECO:0007669"/>
    <property type="project" value="UniProtKB-KW"/>
</dbReference>
<evidence type="ECO:0000313" key="2">
    <source>
        <dbReference type="Proteomes" id="UP001597024"/>
    </source>
</evidence>
<organism evidence="1 2">
    <name type="scientific">Streptosporangium algeriense</name>
    <dbReference type="NCBI Taxonomy" id="1682748"/>
    <lineage>
        <taxon>Bacteria</taxon>
        <taxon>Bacillati</taxon>
        <taxon>Actinomycetota</taxon>
        <taxon>Actinomycetes</taxon>
        <taxon>Streptosporangiales</taxon>
        <taxon>Streptosporangiaceae</taxon>
        <taxon>Streptosporangium</taxon>
    </lineage>
</organism>
<comment type="caution">
    <text evidence="1">The sequence shown here is derived from an EMBL/GenBank/DDBJ whole genome shotgun (WGS) entry which is preliminary data.</text>
</comment>
<evidence type="ECO:0000313" key="1">
    <source>
        <dbReference type="EMBL" id="MFD0890756.1"/>
    </source>
</evidence>